<keyword evidence="9" id="KW-0472">Membrane</keyword>
<dbReference type="Proteomes" id="UP000768567">
    <property type="component" value="Unassembled WGS sequence"/>
</dbReference>
<dbReference type="RefSeq" id="WP_193501161.1">
    <property type="nucleotide sequence ID" value="NZ_JADCKC010000002.1"/>
</dbReference>
<sequence length="333" mass="36385">MSEQSKNTTAPFLEVKDLAVEYYSGGKVIHAVNGVNLTLEKGKTLGLVGETGAGKTTIAKSILRILPDVGAKVANGQISLDGQNLLSLPEHEMRKIRGNKISMIFQDPMTALNPVQTVGDQIAEAVRLHNGGNKRQAEERAEEMLKMVGISADRYYEYPHQFSGGMKQRVVIAIALACNPDLLLADEPTTALDVTIQAQVLDLIAELRQKYNTAMLLITHDMGVVATTCDDVAVIYAGNIIEYGTKEQIFDHPTHPYTIGLFAAIPSMSEDEEWLHPIEGLPPDPAALPEGCAFHPRCPYATEECKKQPIAMQITKDGHQCRCCCMEQIAKGE</sequence>
<name>A0ABR9R4G6_9FIRM</name>
<evidence type="ECO:0000256" key="3">
    <source>
        <dbReference type="ARBA" id="ARBA00022448"/>
    </source>
</evidence>
<evidence type="ECO:0000256" key="4">
    <source>
        <dbReference type="ARBA" id="ARBA00022475"/>
    </source>
</evidence>
<protein>
    <submittedName>
        <fullName evidence="11">ABC transporter ATP-binding protein</fullName>
    </submittedName>
</protein>
<gene>
    <name evidence="11" type="ORF">INF35_07670</name>
</gene>
<evidence type="ECO:0000256" key="7">
    <source>
        <dbReference type="ARBA" id="ARBA00022840"/>
    </source>
</evidence>
<organism evidence="11 12">
    <name type="scientific">Gemmiger gallinarum</name>
    <dbReference type="NCBI Taxonomy" id="2779354"/>
    <lineage>
        <taxon>Bacteria</taxon>
        <taxon>Bacillati</taxon>
        <taxon>Bacillota</taxon>
        <taxon>Clostridia</taxon>
        <taxon>Eubacteriales</taxon>
        <taxon>Gemmiger</taxon>
    </lineage>
</organism>
<evidence type="ECO:0000259" key="10">
    <source>
        <dbReference type="PROSITE" id="PS50893"/>
    </source>
</evidence>
<dbReference type="InterPro" id="IPR050388">
    <property type="entry name" value="ABC_Ni/Peptide_Import"/>
</dbReference>
<dbReference type="CDD" id="cd03257">
    <property type="entry name" value="ABC_NikE_OppD_transporters"/>
    <property type="match status" value="1"/>
</dbReference>
<dbReference type="InterPro" id="IPR003593">
    <property type="entry name" value="AAA+_ATPase"/>
</dbReference>
<dbReference type="InterPro" id="IPR013563">
    <property type="entry name" value="Oligopep_ABC_C"/>
</dbReference>
<dbReference type="InterPro" id="IPR027417">
    <property type="entry name" value="P-loop_NTPase"/>
</dbReference>
<comment type="subcellular location">
    <subcellularLocation>
        <location evidence="1">Cell membrane</location>
        <topology evidence="1">Peripheral membrane protein</topology>
    </subcellularLocation>
</comment>
<dbReference type="InterPro" id="IPR003439">
    <property type="entry name" value="ABC_transporter-like_ATP-bd"/>
</dbReference>
<keyword evidence="4" id="KW-1003">Cell membrane</keyword>
<comment type="caution">
    <text evidence="11">The sequence shown here is derived from an EMBL/GenBank/DDBJ whole genome shotgun (WGS) entry which is preliminary data.</text>
</comment>
<keyword evidence="5" id="KW-0997">Cell inner membrane</keyword>
<keyword evidence="3" id="KW-0813">Transport</keyword>
<dbReference type="SUPFAM" id="SSF52540">
    <property type="entry name" value="P-loop containing nucleoside triphosphate hydrolases"/>
    <property type="match status" value="1"/>
</dbReference>
<keyword evidence="12" id="KW-1185">Reference proteome</keyword>
<dbReference type="Pfam" id="PF00005">
    <property type="entry name" value="ABC_tran"/>
    <property type="match status" value="1"/>
</dbReference>
<dbReference type="Gene3D" id="3.40.50.300">
    <property type="entry name" value="P-loop containing nucleotide triphosphate hydrolases"/>
    <property type="match status" value="1"/>
</dbReference>
<dbReference type="NCBIfam" id="TIGR01727">
    <property type="entry name" value="oligo_HPY"/>
    <property type="match status" value="1"/>
</dbReference>
<keyword evidence="8" id="KW-1278">Translocase</keyword>
<evidence type="ECO:0000256" key="2">
    <source>
        <dbReference type="ARBA" id="ARBA00005417"/>
    </source>
</evidence>
<comment type="similarity">
    <text evidence="2">Belongs to the ABC transporter superfamily.</text>
</comment>
<feature type="domain" description="ABC transporter" evidence="10">
    <location>
        <begin position="13"/>
        <end position="262"/>
    </location>
</feature>
<dbReference type="EMBL" id="JADCKC010000002">
    <property type="protein sequence ID" value="MBE5037660.1"/>
    <property type="molecule type" value="Genomic_DNA"/>
</dbReference>
<evidence type="ECO:0000256" key="9">
    <source>
        <dbReference type="ARBA" id="ARBA00023136"/>
    </source>
</evidence>
<evidence type="ECO:0000313" key="12">
    <source>
        <dbReference type="Proteomes" id="UP000768567"/>
    </source>
</evidence>
<evidence type="ECO:0000313" key="11">
    <source>
        <dbReference type="EMBL" id="MBE5037660.1"/>
    </source>
</evidence>
<dbReference type="Pfam" id="PF08352">
    <property type="entry name" value="oligo_HPY"/>
    <property type="match status" value="1"/>
</dbReference>
<evidence type="ECO:0000256" key="5">
    <source>
        <dbReference type="ARBA" id="ARBA00022519"/>
    </source>
</evidence>
<evidence type="ECO:0000256" key="8">
    <source>
        <dbReference type="ARBA" id="ARBA00022967"/>
    </source>
</evidence>
<dbReference type="PANTHER" id="PTHR43297">
    <property type="entry name" value="OLIGOPEPTIDE TRANSPORT ATP-BINDING PROTEIN APPD"/>
    <property type="match status" value="1"/>
</dbReference>
<evidence type="ECO:0000256" key="1">
    <source>
        <dbReference type="ARBA" id="ARBA00004202"/>
    </source>
</evidence>
<evidence type="ECO:0000256" key="6">
    <source>
        <dbReference type="ARBA" id="ARBA00022741"/>
    </source>
</evidence>
<keyword evidence="7 11" id="KW-0067">ATP-binding</keyword>
<dbReference type="PANTHER" id="PTHR43297:SF14">
    <property type="entry name" value="ATPASE AAA-TYPE CORE DOMAIN-CONTAINING PROTEIN"/>
    <property type="match status" value="1"/>
</dbReference>
<dbReference type="SMART" id="SM00382">
    <property type="entry name" value="AAA"/>
    <property type="match status" value="1"/>
</dbReference>
<reference evidence="11 12" key="1">
    <citation type="submission" date="2020-10" db="EMBL/GenBank/DDBJ databases">
        <title>ChiBAC.</title>
        <authorList>
            <person name="Zenner C."/>
            <person name="Hitch T.C.A."/>
            <person name="Clavel T."/>
        </authorList>
    </citation>
    <scope>NUCLEOTIDE SEQUENCE [LARGE SCALE GENOMIC DNA]</scope>
    <source>
        <strain evidence="11 12">DSM 109015</strain>
    </source>
</reference>
<proteinExistence type="inferred from homology"/>
<dbReference type="PROSITE" id="PS00211">
    <property type="entry name" value="ABC_TRANSPORTER_1"/>
    <property type="match status" value="1"/>
</dbReference>
<keyword evidence="6" id="KW-0547">Nucleotide-binding</keyword>
<dbReference type="InterPro" id="IPR017871">
    <property type="entry name" value="ABC_transporter-like_CS"/>
</dbReference>
<accession>A0ABR9R4G6</accession>
<dbReference type="PROSITE" id="PS50893">
    <property type="entry name" value="ABC_TRANSPORTER_2"/>
    <property type="match status" value="1"/>
</dbReference>
<dbReference type="GO" id="GO:0005524">
    <property type="term" value="F:ATP binding"/>
    <property type="evidence" value="ECO:0007669"/>
    <property type="project" value="UniProtKB-KW"/>
</dbReference>